<feature type="domain" description="Sperm-associated microtubule inner protein 5" evidence="7">
    <location>
        <begin position="171"/>
        <end position="213"/>
    </location>
</feature>
<sequence length="293" mass="33241">MDGIQGSTLQQRQMFCNLRKGAHVPGYQGYIPQLKYRISDTYGTATHHIAQDIPYFRSPTMGPGELQNSEEMTAPPLPEGHGNFASPLVPGYTGYIPRLNFKFGCTYGRDATNSIRDFLERKNEYEAQQNSLNEYIIVQPPMIQSSTDEYFRERLNSFKDKYSAQTSYLRARRPIIEPPIPGYTGYIPLIKPTETGLGARFHHISDAALKNFWSSRGASADIPTSTFVPESRSDHSKRIYKQSGMIPLYTGYVPQKIYHHGYTYGETTRSLPVCSHNERNYGEFVKKTNPISA</sequence>
<protein>
    <recommendedName>
        <fullName evidence="10">Protein FAM166B</fullName>
    </recommendedName>
</protein>
<feature type="domain" description="Ciliary microtubule inner protein 2A-C-like" evidence="6">
    <location>
        <begin position="88"/>
        <end position="121"/>
    </location>
</feature>
<keyword evidence="3" id="KW-0206">Cytoskeleton</keyword>
<dbReference type="EMBL" id="CAHIKZ030000166">
    <property type="protein sequence ID" value="CAE1156951.1"/>
    <property type="molecule type" value="Genomic_DNA"/>
</dbReference>
<proteinExistence type="inferred from homology"/>
<comment type="caution">
    <text evidence="8">The sequence shown here is derived from an EMBL/GenBank/DDBJ whole genome shotgun (WGS) entry which is preliminary data.</text>
</comment>
<name>A0A812AUS2_ACAPH</name>
<dbReference type="InterPro" id="IPR055215">
    <property type="entry name" value="SPMIP5_dom"/>
</dbReference>
<dbReference type="GO" id="GO:0005930">
    <property type="term" value="C:axoneme"/>
    <property type="evidence" value="ECO:0007669"/>
    <property type="project" value="UniProtKB-SubCell"/>
</dbReference>
<comment type="similarity">
    <text evidence="5">Belongs to the CIMIP2 family.</text>
</comment>
<evidence type="ECO:0000256" key="4">
    <source>
        <dbReference type="ARBA" id="ARBA00023273"/>
    </source>
</evidence>
<evidence type="ECO:0000259" key="6">
    <source>
        <dbReference type="Pfam" id="PF10629"/>
    </source>
</evidence>
<dbReference type="GO" id="GO:0015630">
    <property type="term" value="C:microtubule cytoskeleton"/>
    <property type="evidence" value="ECO:0007669"/>
    <property type="project" value="UniProtKB-ARBA"/>
</dbReference>
<keyword evidence="9" id="KW-1185">Reference proteome</keyword>
<dbReference type="OrthoDB" id="2019884at2759"/>
<evidence type="ECO:0000313" key="9">
    <source>
        <dbReference type="Proteomes" id="UP000597762"/>
    </source>
</evidence>
<keyword evidence="4" id="KW-0966">Cell projection</keyword>
<evidence type="ECO:0000256" key="3">
    <source>
        <dbReference type="ARBA" id="ARBA00023212"/>
    </source>
</evidence>
<evidence type="ECO:0000256" key="1">
    <source>
        <dbReference type="ARBA" id="ARBA00004430"/>
    </source>
</evidence>
<dbReference type="InterPro" id="IPR018902">
    <property type="entry name" value="CMI2A-C-like_dom"/>
</dbReference>
<evidence type="ECO:0008006" key="10">
    <source>
        <dbReference type="Google" id="ProtNLM"/>
    </source>
</evidence>
<evidence type="ECO:0000259" key="7">
    <source>
        <dbReference type="Pfam" id="PF22573"/>
    </source>
</evidence>
<reference evidence="8" key="1">
    <citation type="submission" date="2021-01" db="EMBL/GenBank/DDBJ databases">
        <authorList>
            <person name="Li R."/>
            <person name="Bekaert M."/>
        </authorList>
    </citation>
    <scope>NUCLEOTIDE SEQUENCE</scope>
    <source>
        <strain evidence="8">Farmed</strain>
    </source>
</reference>
<accession>A0A812AUS2</accession>
<keyword evidence="2" id="KW-0963">Cytoplasm</keyword>
<dbReference type="Pfam" id="PF22573">
    <property type="entry name" value="SPMIP5"/>
    <property type="match status" value="1"/>
</dbReference>
<evidence type="ECO:0000256" key="5">
    <source>
        <dbReference type="ARBA" id="ARBA00035661"/>
    </source>
</evidence>
<feature type="domain" description="Ciliary microtubule inner protein 2A-C-like" evidence="6">
    <location>
        <begin position="245"/>
        <end position="269"/>
    </location>
</feature>
<evidence type="ECO:0000256" key="2">
    <source>
        <dbReference type="ARBA" id="ARBA00022490"/>
    </source>
</evidence>
<evidence type="ECO:0000313" key="8">
    <source>
        <dbReference type="EMBL" id="CAE1156951.1"/>
    </source>
</evidence>
<dbReference type="Proteomes" id="UP000597762">
    <property type="component" value="Unassembled WGS sequence"/>
</dbReference>
<dbReference type="PANTHER" id="PTHR22146:SF17">
    <property type="entry name" value="PROTEIN FAM166B-LIKE PROTEIN"/>
    <property type="match status" value="1"/>
</dbReference>
<dbReference type="Pfam" id="PF10629">
    <property type="entry name" value="CMI2B-like"/>
    <property type="match status" value="3"/>
</dbReference>
<organism evidence="8 9">
    <name type="scientific">Acanthosepion pharaonis</name>
    <name type="common">Pharaoh cuttlefish</name>
    <name type="synonym">Sepia pharaonis</name>
    <dbReference type="NCBI Taxonomy" id="158019"/>
    <lineage>
        <taxon>Eukaryota</taxon>
        <taxon>Metazoa</taxon>
        <taxon>Spiralia</taxon>
        <taxon>Lophotrochozoa</taxon>
        <taxon>Mollusca</taxon>
        <taxon>Cephalopoda</taxon>
        <taxon>Coleoidea</taxon>
        <taxon>Decapodiformes</taxon>
        <taxon>Sepiida</taxon>
        <taxon>Sepiina</taxon>
        <taxon>Sepiidae</taxon>
        <taxon>Acanthosepion</taxon>
    </lineage>
</organism>
<dbReference type="PANTHER" id="PTHR22146">
    <property type="entry name" value="CAT EYE SYNDROME CRITICAL REGION PROTEIN 6"/>
    <property type="match status" value="1"/>
</dbReference>
<gene>
    <name evidence="8" type="ORF">SPHA_4991</name>
</gene>
<dbReference type="AlphaFoldDB" id="A0A812AUS2"/>
<feature type="domain" description="Ciliary microtubule inner protein 2A-C-like" evidence="6">
    <location>
        <begin position="22"/>
        <end position="75"/>
    </location>
</feature>
<comment type="subcellular location">
    <subcellularLocation>
        <location evidence="1">Cytoplasm</location>
        <location evidence="1">Cytoskeleton</location>
        <location evidence="1">Cilium axoneme</location>
    </subcellularLocation>
</comment>